<name>A0AAD1U9I6_EUPCR</name>
<dbReference type="AlphaFoldDB" id="A0AAD1U9I6"/>
<keyword evidence="2" id="KW-1185">Reference proteome</keyword>
<protein>
    <submittedName>
        <fullName evidence="1">Uncharacterized protein</fullName>
    </submittedName>
</protein>
<organism evidence="1 2">
    <name type="scientific">Euplotes crassus</name>
    <dbReference type="NCBI Taxonomy" id="5936"/>
    <lineage>
        <taxon>Eukaryota</taxon>
        <taxon>Sar</taxon>
        <taxon>Alveolata</taxon>
        <taxon>Ciliophora</taxon>
        <taxon>Intramacronucleata</taxon>
        <taxon>Spirotrichea</taxon>
        <taxon>Hypotrichia</taxon>
        <taxon>Euplotida</taxon>
        <taxon>Euplotidae</taxon>
        <taxon>Moneuplotes</taxon>
    </lineage>
</organism>
<evidence type="ECO:0000313" key="1">
    <source>
        <dbReference type="EMBL" id="CAI2363142.1"/>
    </source>
</evidence>
<dbReference type="Proteomes" id="UP001295684">
    <property type="component" value="Unassembled WGS sequence"/>
</dbReference>
<reference evidence="1" key="1">
    <citation type="submission" date="2023-07" db="EMBL/GenBank/DDBJ databases">
        <authorList>
            <consortium name="AG Swart"/>
            <person name="Singh M."/>
            <person name="Singh A."/>
            <person name="Seah K."/>
            <person name="Emmerich C."/>
        </authorList>
    </citation>
    <scope>NUCLEOTIDE SEQUENCE</scope>
    <source>
        <strain evidence="1">DP1</strain>
    </source>
</reference>
<proteinExistence type="predicted"/>
<sequence>MGCSSSAAVRKSTADPRREECRLEILENIQDNDNIVQENNRMLCMIDRQIASSKSSRELNRLKKLKSKLIRENQEVTVHSDVLKQYSVVASEKSNMSQNVLSN</sequence>
<comment type="caution">
    <text evidence="1">The sequence shown here is derived from an EMBL/GenBank/DDBJ whole genome shotgun (WGS) entry which is preliminary data.</text>
</comment>
<gene>
    <name evidence="1" type="ORF">ECRASSUSDP1_LOCUS4472</name>
</gene>
<accession>A0AAD1U9I6</accession>
<evidence type="ECO:0000313" key="2">
    <source>
        <dbReference type="Proteomes" id="UP001295684"/>
    </source>
</evidence>
<dbReference type="EMBL" id="CAMPGE010004294">
    <property type="protein sequence ID" value="CAI2363142.1"/>
    <property type="molecule type" value="Genomic_DNA"/>
</dbReference>